<organism evidence="1 2">
    <name type="scientific">Tolypothrix tenuis PCC 7101</name>
    <dbReference type="NCBI Taxonomy" id="231146"/>
    <lineage>
        <taxon>Bacteria</taxon>
        <taxon>Bacillati</taxon>
        <taxon>Cyanobacteriota</taxon>
        <taxon>Cyanophyceae</taxon>
        <taxon>Nostocales</taxon>
        <taxon>Tolypothrichaceae</taxon>
        <taxon>Tolypothrix</taxon>
    </lineage>
</organism>
<evidence type="ECO:0000313" key="1">
    <source>
        <dbReference type="EMBL" id="BAZ02723.1"/>
    </source>
</evidence>
<dbReference type="Pfam" id="PF13384">
    <property type="entry name" value="HTH_23"/>
    <property type="match status" value="1"/>
</dbReference>
<evidence type="ECO:0000313" key="2">
    <source>
        <dbReference type="Proteomes" id="UP000218785"/>
    </source>
</evidence>
<proteinExistence type="predicted"/>
<dbReference type="AlphaFoldDB" id="A0A1Z4NAG5"/>
<dbReference type="EMBL" id="AP018248">
    <property type="protein sequence ID" value="BAZ02723.1"/>
    <property type="molecule type" value="Genomic_DNA"/>
</dbReference>
<name>A0A1Z4NAG5_9CYAN</name>
<dbReference type="SUPFAM" id="SSF46689">
    <property type="entry name" value="Homeodomain-like"/>
    <property type="match status" value="1"/>
</dbReference>
<dbReference type="KEGG" id="ttq:NIES37_67360"/>
<sequence length="86" mass="9803">MLRVDFSGWGESAEALREKALRAEHPRSRERFMALYEISGGKSATQVGRETGRNPQTVMEWVHRYNQAGPETLVYQRSGGHPPLYL</sequence>
<dbReference type="Proteomes" id="UP000218785">
    <property type="component" value="Chromosome"/>
</dbReference>
<reference evidence="1 2" key="1">
    <citation type="submission" date="2017-06" db="EMBL/GenBank/DDBJ databases">
        <title>Genome sequencing of cyanobaciteial culture collection at National Institute for Environmental Studies (NIES).</title>
        <authorList>
            <person name="Hirose Y."/>
            <person name="Shimura Y."/>
            <person name="Fujisawa T."/>
            <person name="Nakamura Y."/>
            <person name="Kawachi M."/>
        </authorList>
    </citation>
    <scope>NUCLEOTIDE SEQUENCE [LARGE SCALE GENOMIC DNA]</scope>
    <source>
        <strain evidence="1 2">NIES-37</strain>
    </source>
</reference>
<protein>
    <submittedName>
        <fullName evidence="1">Putative transposase</fullName>
    </submittedName>
</protein>
<gene>
    <name evidence="1" type="ORF">NIES37_67360</name>
</gene>
<dbReference type="InterPro" id="IPR009057">
    <property type="entry name" value="Homeodomain-like_sf"/>
</dbReference>
<accession>A0A1Z4NAG5</accession>
<keyword evidence="2" id="KW-1185">Reference proteome</keyword>